<sequence length="336" mass="31420">MRFVDWKPFRSTSSVPWSDLRAENPIGTVPLASGGACATLVGGSGIFGALAVSLANGGEYGATLGSVMATSDSDKDRRLGCGGTGGATAVGTGAAGSATAAVTGAAGSVTAAVTGAAGSATAATSTGAGAGAVPLAVEDDGVGSVALAACDASASAVGSSAGGGEWTAARGAGGAGSVGSALARRTRMEADSAAASGAAGTSVPIAGWSSASRLVAALRLASSSSSDAGGVEIALASSVGVGSRLLLAALDTASTTTTSSALLACTSRPPSALTAPDTVSSLCGDAAGDLARSLALGVDTKSASDKDEEVLERGGDEMVALLSVSFPAAAAVPTSG</sequence>
<keyword evidence="1" id="KW-0430">Lectin</keyword>
<comment type="caution">
    <text evidence="1">The sequence shown here is derived from an EMBL/GenBank/DDBJ whole genome shotgun (WGS) entry which is preliminary data.</text>
</comment>
<dbReference type="GO" id="GO:0030246">
    <property type="term" value="F:carbohydrate binding"/>
    <property type="evidence" value="ECO:0007669"/>
    <property type="project" value="UniProtKB-KW"/>
</dbReference>
<accession>S9TIZ1</accession>
<proteinExistence type="predicted"/>
<dbReference type="AlphaFoldDB" id="S9TIZ1"/>
<evidence type="ECO:0000313" key="2">
    <source>
        <dbReference type="Proteomes" id="UP000015354"/>
    </source>
</evidence>
<protein>
    <submittedName>
        <fullName evidence="1">C-type LECtin family member (Clec-122)</fullName>
    </submittedName>
</protein>
<organism evidence="1 2">
    <name type="scientific">Strigomonas culicis</name>
    <dbReference type="NCBI Taxonomy" id="28005"/>
    <lineage>
        <taxon>Eukaryota</taxon>
        <taxon>Discoba</taxon>
        <taxon>Euglenozoa</taxon>
        <taxon>Kinetoplastea</taxon>
        <taxon>Metakinetoplastina</taxon>
        <taxon>Trypanosomatida</taxon>
        <taxon>Trypanosomatidae</taxon>
        <taxon>Strigomonadinae</taxon>
        <taxon>Strigomonas</taxon>
    </lineage>
</organism>
<dbReference type="EMBL" id="ATMH01011333">
    <property type="protein sequence ID" value="EPY16348.1"/>
    <property type="molecule type" value="Genomic_DNA"/>
</dbReference>
<keyword evidence="2" id="KW-1185">Reference proteome</keyword>
<name>S9TIZ1_9TRYP</name>
<evidence type="ECO:0000313" key="1">
    <source>
        <dbReference type="EMBL" id="EPY16348.1"/>
    </source>
</evidence>
<dbReference type="Proteomes" id="UP000015354">
    <property type="component" value="Unassembled WGS sequence"/>
</dbReference>
<reference evidence="1 2" key="1">
    <citation type="journal article" date="2013" name="PLoS ONE">
        <title>Predicting the Proteins of Angomonas deanei, Strigomonas culicis and Their Respective Endosymbionts Reveals New Aspects of the Trypanosomatidae Family.</title>
        <authorList>
            <person name="Motta M.C."/>
            <person name="Martins A.C."/>
            <person name="de Souza S.S."/>
            <person name="Catta-Preta C.M."/>
            <person name="Silva R."/>
            <person name="Klein C.C."/>
            <person name="de Almeida L.G."/>
            <person name="de Lima Cunha O."/>
            <person name="Ciapina L.P."/>
            <person name="Brocchi M."/>
            <person name="Colabardini A.C."/>
            <person name="de Araujo Lima B."/>
            <person name="Machado C.R."/>
            <person name="de Almeida Soares C.M."/>
            <person name="Probst C.M."/>
            <person name="de Menezes C.B."/>
            <person name="Thompson C.E."/>
            <person name="Bartholomeu D.C."/>
            <person name="Gradia D.F."/>
            <person name="Pavoni D.P."/>
            <person name="Grisard E.C."/>
            <person name="Fantinatti-Garboggini F."/>
            <person name="Marchini F.K."/>
            <person name="Rodrigues-Luiz G.F."/>
            <person name="Wagner G."/>
            <person name="Goldman G.H."/>
            <person name="Fietto J.L."/>
            <person name="Elias M.C."/>
            <person name="Goldman M.H."/>
            <person name="Sagot M.F."/>
            <person name="Pereira M."/>
            <person name="Stoco P.H."/>
            <person name="de Mendonca-Neto R.P."/>
            <person name="Teixeira S.M."/>
            <person name="Maciel T.E."/>
            <person name="de Oliveira Mendes T.A."/>
            <person name="Urmenyi T.P."/>
            <person name="de Souza W."/>
            <person name="Schenkman S."/>
            <person name="de Vasconcelos A.T."/>
        </authorList>
    </citation>
    <scope>NUCLEOTIDE SEQUENCE [LARGE SCALE GENOMIC DNA]</scope>
</reference>
<gene>
    <name evidence="1" type="ORF">STCU_11375</name>
</gene>